<dbReference type="EMBL" id="JAYRBN010000065">
    <property type="protein sequence ID" value="KAL2737337.1"/>
    <property type="molecule type" value="Genomic_DNA"/>
</dbReference>
<protein>
    <submittedName>
        <fullName evidence="2">Mediator of RNA polymerase II transcription subunit 15-like isoform X1</fullName>
    </submittedName>
</protein>
<dbReference type="AlphaFoldDB" id="A0ABD2BX27"/>
<feature type="region of interest" description="Disordered" evidence="1">
    <location>
        <begin position="1"/>
        <end position="32"/>
    </location>
</feature>
<evidence type="ECO:0000313" key="3">
    <source>
        <dbReference type="Proteomes" id="UP001607303"/>
    </source>
</evidence>
<name>A0ABD2BX27_VESMC</name>
<proteinExistence type="predicted"/>
<gene>
    <name evidence="2" type="ORF">V1477_012293</name>
</gene>
<evidence type="ECO:0000313" key="2">
    <source>
        <dbReference type="EMBL" id="KAL2737337.1"/>
    </source>
</evidence>
<evidence type="ECO:0000256" key="1">
    <source>
        <dbReference type="SAM" id="MobiDB-lite"/>
    </source>
</evidence>
<dbReference type="Proteomes" id="UP001607303">
    <property type="component" value="Unassembled WGS sequence"/>
</dbReference>
<sequence length="167" mass="19650">MGCGQSKIGNIYPKNKKNKNNSNKKNGDSIHRSIVHGNGNSFDKMVKWKLIVLLCCWSVNQTFIELYVVVNRDREEEQKKEYVKNCDKVEGHLASFFLMLPASKKKEASPLNIKRRGRRTSSRLENKQKGAKMWLKVLRQNISHLARRAKGNNYIKQFWTWEKRKRK</sequence>
<keyword evidence="3" id="KW-1185">Reference proteome</keyword>
<accession>A0ABD2BX27</accession>
<reference evidence="2 3" key="1">
    <citation type="journal article" date="2024" name="Ann. Entomol. Soc. Am.">
        <title>Genomic analyses of the southern and eastern yellowjacket wasps (Hymenoptera: Vespidae) reveal evolutionary signatures of social life.</title>
        <authorList>
            <person name="Catto M.A."/>
            <person name="Caine P.B."/>
            <person name="Orr S.E."/>
            <person name="Hunt B.G."/>
            <person name="Goodisman M.A.D."/>
        </authorList>
    </citation>
    <scope>NUCLEOTIDE SEQUENCE [LARGE SCALE GENOMIC DNA]</scope>
    <source>
        <strain evidence="2">232</strain>
        <tissue evidence="2">Head and thorax</tissue>
    </source>
</reference>
<comment type="caution">
    <text evidence="2">The sequence shown here is derived from an EMBL/GenBank/DDBJ whole genome shotgun (WGS) entry which is preliminary data.</text>
</comment>
<organism evidence="2 3">
    <name type="scientific">Vespula maculifrons</name>
    <name type="common">Eastern yellow jacket</name>
    <name type="synonym">Wasp</name>
    <dbReference type="NCBI Taxonomy" id="7453"/>
    <lineage>
        <taxon>Eukaryota</taxon>
        <taxon>Metazoa</taxon>
        <taxon>Ecdysozoa</taxon>
        <taxon>Arthropoda</taxon>
        <taxon>Hexapoda</taxon>
        <taxon>Insecta</taxon>
        <taxon>Pterygota</taxon>
        <taxon>Neoptera</taxon>
        <taxon>Endopterygota</taxon>
        <taxon>Hymenoptera</taxon>
        <taxon>Apocrita</taxon>
        <taxon>Aculeata</taxon>
        <taxon>Vespoidea</taxon>
        <taxon>Vespidae</taxon>
        <taxon>Vespinae</taxon>
        <taxon>Vespula</taxon>
    </lineage>
</organism>